<gene>
    <name evidence="6" type="ORF">M569_03033</name>
</gene>
<dbReference type="PROSITE" id="PS00678">
    <property type="entry name" value="WD_REPEATS_1"/>
    <property type="match status" value="2"/>
</dbReference>
<dbReference type="OrthoDB" id="10261640at2759"/>
<sequence length="340" mass="36482">FFFGHLGELYTVVCSQTDAILVATGGGDNKAFMWKIGQGDWALELNGHQDSVSSLSFSADGRFLASGSLDGVVKIWDATDGHLHRTLEGPSGAIEWVKWHPVKHFLLAGSEDSLCWIWNVDGDGRLRVFAGHGSSVTCGDFTPDGQRICTCSDDATMRIWDARTANIIHVVKGHPYHTEGITSLTINSDSTLALTGSSDGSVHVVNIATGKVVSSLTSHSDSVECAAFEPSSRGDNWRVATGALDKKLVIWDQQSTSPRCICEHEEGVACLVWLGRGRYVATGCLDGMVRIWDGLSGNCLRELHGHSDAIQGLGVSGNGDFLVSVSIDGTARAFEVAEFR</sequence>
<comment type="caution">
    <text evidence="6">The sequence shown here is derived from an EMBL/GenBank/DDBJ whole genome shotgun (WGS) entry which is preliminary data.</text>
</comment>
<evidence type="ECO:0000256" key="2">
    <source>
        <dbReference type="ARBA" id="ARBA00022490"/>
    </source>
</evidence>
<dbReference type="InterPro" id="IPR051179">
    <property type="entry name" value="WD_repeat_multifunction"/>
</dbReference>
<dbReference type="Gene3D" id="2.130.10.10">
    <property type="entry name" value="YVTN repeat-like/Quinoprotein amine dehydrogenase"/>
    <property type="match status" value="3"/>
</dbReference>
<proteinExistence type="predicted"/>
<feature type="repeat" description="WD" evidence="5">
    <location>
        <begin position="261"/>
        <end position="302"/>
    </location>
</feature>
<dbReference type="InterPro" id="IPR001680">
    <property type="entry name" value="WD40_rpt"/>
</dbReference>
<dbReference type="GO" id="GO:0005737">
    <property type="term" value="C:cytoplasm"/>
    <property type="evidence" value="ECO:0007669"/>
    <property type="project" value="UniProtKB-SubCell"/>
</dbReference>
<dbReference type="EMBL" id="AUSU01001131">
    <property type="protein sequence ID" value="EPS71726.1"/>
    <property type="molecule type" value="Genomic_DNA"/>
</dbReference>
<dbReference type="InterPro" id="IPR019775">
    <property type="entry name" value="WD40_repeat_CS"/>
</dbReference>
<keyword evidence="2" id="KW-0963">Cytoplasm</keyword>
<dbReference type="PROSITE" id="PS50082">
    <property type="entry name" value="WD_REPEATS_2"/>
    <property type="match status" value="7"/>
</dbReference>
<evidence type="ECO:0000256" key="1">
    <source>
        <dbReference type="ARBA" id="ARBA00004496"/>
    </source>
</evidence>
<evidence type="ECO:0000256" key="4">
    <source>
        <dbReference type="ARBA" id="ARBA00022737"/>
    </source>
</evidence>
<reference evidence="6 7" key="1">
    <citation type="journal article" date="2013" name="BMC Genomics">
        <title>The miniature genome of a carnivorous plant Genlisea aurea contains a low number of genes and short non-coding sequences.</title>
        <authorList>
            <person name="Leushkin E.V."/>
            <person name="Sutormin R.A."/>
            <person name="Nabieva E.R."/>
            <person name="Penin A.A."/>
            <person name="Kondrashov A.S."/>
            <person name="Logacheva M.D."/>
        </authorList>
    </citation>
    <scope>NUCLEOTIDE SEQUENCE [LARGE SCALE GENOMIC DNA]</scope>
</reference>
<dbReference type="PRINTS" id="PR00320">
    <property type="entry name" value="GPROTEINBRPT"/>
</dbReference>
<dbReference type="SMART" id="SM00320">
    <property type="entry name" value="WD40"/>
    <property type="match status" value="7"/>
</dbReference>
<dbReference type="SUPFAM" id="SSF50978">
    <property type="entry name" value="WD40 repeat-like"/>
    <property type="match status" value="1"/>
</dbReference>
<evidence type="ECO:0000256" key="3">
    <source>
        <dbReference type="ARBA" id="ARBA00022574"/>
    </source>
</evidence>
<accession>S8D2U5</accession>
<feature type="repeat" description="WD" evidence="5">
    <location>
        <begin position="216"/>
        <end position="252"/>
    </location>
</feature>
<dbReference type="InterPro" id="IPR015943">
    <property type="entry name" value="WD40/YVTN_repeat-like_dom_sf"/>
</dbReference>
<organism evidence="6 7">
    <name type="scientific">Genlisea aurea</name>
    <dbReference type="NCBI Taxonomy" id="192259"/>
    <lineage>
        <taxon>Eukaryota</taxon>
        <taxon>Viridiplantae</taxon>
        <taxon>Streptophyta</taxon>
        <taxon>Embryophyta</taxon>
        <taxon>Tracheophyta</taxon>
        <taxon>Spermatophyta</taxon>
        <taxon>Magnoliopsida</taxon>
        <taxon>eudicotyledons</taxon>
        <taxon>Gunneridae</taxon>
        <taxon>Pentapetalae</taxon>
        <taxon>asterids</taxon>
        <taxon>lamiids</taxon>
        <taxon>Lamiales</taxon>
        <taxon>Lentibulariaceae</taxon>
        <taxon>Genlisea</taxon>
    </lineage>
</organism>
<feature type="repeat" description="WD" evidence="5">
    <location>
        <begin position="174"/>
        <end position="215"/>
    </location>
</feature>
<comment type="subcellular location">
    <subcellularLocation>
        <location evidence="1">Cytoplasm</location>
    </subcellularLocation>
</comment>
<keyword evidence="4" id="KW-0677">Repeat</keyword>
<keyword evidence="7" id="KW-1185">Reference proteome</keyword>
<dbReference type="AlphaFoldDB" id="S8D2U5"/>
<feature type="repeat" description="WD" evidence="5">
    <location>
        <begin position="45"/>
        <end position="86"/>
    </location>
</feature>
<feature type="repeat" description="WD" evidence="5">
    <location>
        <begin position="87"/>
        <end position="128"/>
    </location>
</feature>
<dbReference type="InterPro" id="IPR036322">
    <property type="entry name" value="WD40_repeat_dom_sf"/>
</dbReference>
<dbReference type="InterPro" id="IPR020472">
    <property type="entry name" value="WD40_PAC1"/>
</dbReference>
<name>S8D2U5_9LAMI</name>
<feature type="repeat" description="WD" evidence="5">
    <location>
        <begin position="129"/>
        <end position="170"/>
    </location>
</feature>
<dbReference type="PANTHER" id="PTHR19857">
    <property type="entry name" value="MITOCHONDRIAL DIVISION PROTEIN 1-RELATED"/>
    <property type="match status" value="1"/>
</dbReference>
<dbReference type="PROSITE" id="PS50294">
    <property type="entry name" value="WD_REPEATS_REGION"/>
    <property type="match status" value="4"/>
</dbReference>
<feature type="non-terminal residue" evidence="6">
    <location>
        <position position="1"/>
    </location>
</feature>
<evidence type="ECO:0000313" key="6">
    <source>
        <dbReference type="EMBL" id="EPS71726.1"/>
    </source>
</evidence>
<dbReference type="Pfam" id="PF00400">
    <property type="entry name" value="WD40"/>
    <property type="match status" value="7"/>
</dbReference>
<evidence type="ECO:0000313" key="7">
    <source>
        <dbReference type="Proteomes" id="UP000015453"/>
    </source>
</evidence>
<dbReference type="PANTHER" id="PTHR19857:SF8">
    <property type="entry name" value="ANGIO-ASSOCIATED MIGRATORY CELL PROTEIN"/>
    <property type="match status" value="1"/>
</dbReference>
<protein>
    <submittedName>
        <fullName evidence="6">Uncharacterized protein</fullName>
    </submittedName>
</protein>
<keyword evidence="3 5" id="KW-0853">WD repeat</keyword>
<dbReference type="FunFam" id="2.130.10.10:FF:000074">
    <property type="entry name" value="Angio-associated migratory cell protein-like protein"/>
    <property type="match status" value="1"/>
</dbReference>
<evidence type="ECO:0000256" key="5">
    <source>
        <dbReference type="PROSITE-ProRule" id="PRU00221"/>
    </source>
</evidence>
<feature type="repeat" description="WD" evidence="5">
    <location>
        <begin position="303"/>
        <end position="340"/>
    </location>
</feature>
<dbReference type="Proteomes" id="UP000015453">
    <property type="component" value="Unassembled WGS sequence"/>
</dbReference>
<dbReference type="CDD" id="cd00200">
    <property type="entry name" value="WD40"/>
    <property type="match status" value="1"/>
</dbReference>